<feature type="region of interest" description="Disordered" evidence="1">
    <location>
        <begin position="127"/>
        <end position="151"/>
    </location>
</feature>
<proteinExistence type="predicted"/>
<gene>
    <name evidence="3" type="ordered locus">Lbys_1721</name>
</gene>
<dbReference type="InterPro" id="IPR019847">
    <property type="entry name" value="Gliding_motility_assoc_GldN"/>
</dbReference>
<evidence type="ECO:0000313" key="4">
    <source>
        <dbReference type="Proteomes" id="UP000007435"/>
    </source>
</evidence>
<feature type="compositionally biased region" description="Low complexity" evidence="1">
    <location>
        <begin position="133"/>
        <end position="147"/>
    </location>
</feature>
<keyword evidence="4" id="KW-1185">Reference proteome</keyword>
<dbReference type="EMBL" id="CP002305">
    <property type="protein sequence ID" value="ADQ17428.1"/>
    <property type="molecule type" value="Genomic_DNA"/>
</dbReference>
<dbReference type="OrthoDB" id="1141916at2"/>
<dbReference type="STRING" id="649349.Lbys_1721"/>
<evidence type="ECO:0000313" key="3">
    <source>
        <dbReference type="EMBL" id="ADQ17428.1"/>
    </source>
</evidence>
<dbReference type="KEGG" id="lby:Lbys_1721"/>
<dbReference type="AlphaFoldDB" id="E4RZK4"/>
<keyword evidence="2" id="KW-0732">Signal</keyword>
<feature type="chain" id="PRO_5003186005" evidence="2">
    <location>
        <begin position="22"/>
        <end position="299"/>
    </location>
</feature>
<reference key="1">
    <citation type="submission" date="2010-11" db="EMBL/GenBank/DDBJ databases">
        <title>The complete genome of Leadbetterella byssophila DSM 17132.</title>
        <authorList>
            <consortium name="US DOE Joint Genome Institute (JGI-PGF)"/>
            <person name="Lucas S."/>
            <person name="Copeland A."/>
            <person name="Lapidus A."/>
            <person name="Glavina del Rio T."/>
            <person name="Dalin E."/>
            <person name="Tice H."/>
            <person name="Bruce D."/>
            <person name="Goodwin L."/>
            <person name="Pitluck S."/>
            <person name="Kyrpides N."/>
            <person name="Mavromatis K."/>
            <person name="Ivanova N."/>
            <person name="Teshima H."/>
            <person name="Brettin T."/>
            <person name="Detter J.C."/>
            <person name="Han C."/>
            <person name="Tapia R."/>
            <person name="Land M."/>
            <person name="Hauser L."/>
            <person name="Markowitz V."/>
            <person name="Cheng J.-F."/>
            <person name="Hugenholtz P."/>
            <person name="Woyke T."/>
            <person name="Wu D."/>
            <person name="Tindall B."/>
            <person name="Pomrenke H.G."/>
            <person name="Brambilla E."/>
            <person name="Klenk H.-P."/>
            <person name="Eisen J.A."/>
        </authorList>
    </citation>
    <scope>NUCLEOTIDE SEQUENCE [LARGE SCALE GENOMIC DNA]</scope>
    <source>
        <strain>DSM 17132</strain>
    </source>
</reference>
<accession>E4RZK4</accession>
<evidence type="ECO:0000256" key="1">
    <source>
        <dbReference type="SAM" id="MobiDB-lite"/>
    </source>
</evidence>
<dbReference type="eggNOG" id="ENOG502ZAEJ">
    <property type="taxonomic scope" value="Bacteria"/>
</dbReference>
<dbReference type="Pfam" id="PF19841">
    <property type="entry name" value="GldN"/>
    <property type="match status" value="1"/>
</dbReference>
<protein>
    <submittedName>
        <fullName evidence="3">Gliding motility associated protein GldN</fullName>
    </submittedName>
</protein>
<dbReference type="Proteomes" id="UP000007435">
    <property type="component" value="Chromosome"/>
</dbReference>
<feature type="signal peptide" evidence="2">
    <location>
        <begin position="1"/>
        <end position="21"/>
    </location>
</feature>
<dbReference type="RefSeq" id="WP_013408477.1">
    <property type="nucleotide sequence ID" value="NC_014655.1"/>
</dbReference>
<sequence length="299" mass="34487">MKKLAIYVFVSLLGFSGSLMAQERSDNGVNPLSLRPIETINQAKKYTLWRRIDLREKVNLPFFAKGSEITKHIIDGVRAGVLEPFSNDSLATKITLEEFNKRIHRDFEGGGLSQDEIDAGFGKATEEDLGWGSETTTSTETKKASSSQDGWGDDQVTQLATGYDLLPSELYLIELKEDWIFDSQRSRAYYDVLVVTIKIPAEYSPEGIERDLASFKYKELESYFRLNPNCLWFNEENTAKHMNYADAIELRLFSGRIVRTSDPRNRYLDQIYKNPREALLKSQEWEYKIMEEESNLWEN</sequence>
<organism evidence="3 4">
    <name type="scientific">Leadbetterella byssophila (strain DSM 17132 / JCM 16389 / KACC 11308 / NBRC 106382 / 4M15)</name>
    <dbReference type="NCBI Taxonomy" id="649349"/>
    <lineage>
        <taxon>Bacteria</taxon>
        <taxon>Pseudomonadati</taxon>
        <taxon>Bacteroidota</taxon>
        <taxon>Cytophagia</taxon>
        <taxon>Cytophagales</taxon>
        <taxon>Leadbetterellaceae</taxon>
        <taxon>Leadbetterella</taxon>
    </lineage>
</organism>
<reference evidence="3 4" key="2">
    <citation type="journal article" date="2011" name="Stand. Genomic Sci.">
        <title>Complete genome sequence of Leadbetterella byssophila type strain (4M15).</title>
        <authorList>
            <person name="Abt B."/>
            <person name="Teshima H."/>
            <person name="Lucas S."/>
            <person name="Lapidus A."/>
            <person name="Del Rio T.G."/>
            <person name="Nolan M."/>
            <person name="Tice H."/>
            <person name="Cheng J.F."/>
            <person name="Pitluck S."/>
            <person name="Liolios K."/>
            <person name="Pagani I."/>
            <person name="Ivanova N."/>
            <person name="Mavromatis K."/>
            <person name="Pati A."/>
            <person name="Tapia R."/>
            <person name="Han C."/>
            <person name="Goodwin L."/>
            <person name="Chen A."/>
            <person name="Palaniappan K."/>
            <person name="Land M."/>
            <person name="Hauser L."/>
            <person name="Chang Y.J."/>
            <person name="Jeffries C.D."/>
            <person name="Rohde M."/>
            <person name="Goker M."/>
            <person name="Tindall B.J."/>
            <person name="Detter J.C."/>
            <person name="Woyke T."/>
            <person name="Bristow J."/>
            <person name="Eisen J.A."/>
            <person name="Markowitz V."/>
            <person name="Hugenholtz P."/>
            <person name="Klenk H.P."/>
            <person name="Kyrpides N.C."/>
        </authorList>
    </citation>
    <scope>NUCLEOTIDE SEQUENCE [LARGE SCALE GENOMIC DNA]</scope>
    <source>
        <strain evidence="4">DSM 17132 / JCM 16389 / KACC 11308 / NBRC 106382 / 4M15</strain>
    </source>
</reference>
<evidence type="ECO:0000256" key="2">
    <source>
        <dbReference type="SAM" id="SignalP"/>
    </source>
</evidence>
<dbReference type="HOGENOM" id="CLU_068220_1_0_10"/>
<dbReference type="NCBIfam" id="TIGR03523">
    <property type="entry name" value="GldN"/>
    <property type="match status" value="1"/>
</dbReference>
<name>E4RZK4_LEAB4</name>